<name>A0A011MSN6_9PROT</name>
<dbReference type="STRING" id="1454001.AW08_03086"/>
<feature type="compositionally biased region" description="Basic and acidic residues" evidence="1">
    <location>
        <begin position="23"/>
        <end position="35"/>
    </location>
</feature>
<organism evidence="2 3">
    <name type="scientific">Candidatus Accumulibacter adjunctus</name>
    <dbReference type="NCBI Taxonomy" id="1454001"/>
    <lineage>
        <taxon>Bacteria</taxon>
        <taxon>Pseudomonadati</taxon>
        <taxon>Pseudomonadota</taxon>
        <taxon>Betaproteobacteria</taxon>
        <taxon>Candidatus Accumulibacter</taxon>
    </lineage>
</organism>
<evidence type="ECO:0000313" key="2">
    <source>
        <dbReference type="EMBL" id="EXI65566.1"/>
    </source>
</evidence>
<feature type="region of interest" description="Disordered" evidence="1">
    <location>
        <begin position="23"/>
        <end position="57"/>
    </location>
</feature>
<sequence length="57" mass="5679">MRFHLDPVTLASGLGAIAAHARDGHNELRSGEKEGTGAAGGPMAGVAGKGATVVKWP</sequence>
<proteinExistence type="predicted"/>
<gene>
    <name evidence="2" type="ORF">AW08_03086</name>
</gene>
<dbReference type="AlphaFoldDB" id="A0A011MSN6"/>
<dbReference type="PATRIC" id="fig|1454001.3.peg.3131"/>
<protein>
    <submittedName>
        <fullName evidence="2">Uncharacterized protein</fullName>
    </submittedName>
</protein>
<accession>A0A011MSN6</accession>
<keyword evidence="3" id="KW-1185">Reference proteome</keyword>
<dbReference type="EMBL" id="JFAX01000021">
    <property type="protein sequence ID" value="EXI65566.1"/>
    <property type="molecule type" value="Genomic_DNA"/>
</dbReference>
<dbReference type="Proteomes" id="UP000020218">
    <property type="component" value="Unassembled WGS sequence"/>
</dbReference>
<evidence type="ECO:0000313" key="3">
    <source>
        <dbReference type="Proteomes" id="UP000020218"/>
    </source>
</evidence>
<comment type="caution">
    <text evidence="2">The sequence shown here is derived from an EMBL/GenBank/DDBJ whole genome shotgun (WGS) entry which is preliminary data.</text>
</comment>
<reference evidence="2" key="1">
    <citation type="submission" date="2014-02" db="EMBL/GenBank/DDBJ databases">
        <title>Expanding our view of genomic diversity in Candidatus Accumulibacter clades.</title>
        <authorList>
            <person name="Skennerton C.T."/>
            <person name="Barr J.J."/>
            <person name="Slater F.R."/>
            <person name="Bond P.L."/>
            <person name="Tyson G.W."/>
        </authorList>
    </citation>
    <scope>NUCLEOTIDE SEQUENCE [LARGE SCALE GENOMIC DNA]</scope>
</reference>
<evidence type="ECO:0000256" key="1">
    <source>
        <dbReference type="SAM" id="MobiDB-lite"/>
    </source>
</evidence>